<evidence type="ECO:0000313" key="3">
    <source>
        <dbReference type="EMBL" id="AAI19354.1"/>
    </source>
</evidence>
<proteinExistence type="evidence at transcript level"/>
<sequence length="132" mass="14110">MAKHPRRIWLPRVRRTARGRGGAGGRGSSPSAGAGSVCPRGLCRSTTSALAAVCIRGGLEGGGKRLYRGEWNQIPPTLCTPLSFSLLYHSNGGQSSNCIDKSNRLLFQSCPLTVFPLFFLLASFSPFSDPTL</sequence>
<dbReference type="EMBL" id="BC119353">
    <property type="protein sequence ID" value="AAI19354.1"/>
    <property type="molecule type" value="mRNA"/>
</dbReference>
<accession>Q8R5F9</accession>
<evidence type="ECO:0000313" key="4">
    <source>
        <dbReference type="EMBL" id="AAL71887.2"/>
    </source>
</evidence>
<dbReference type="Ensembl" id="ENSMUST00000054018.7">
    <property type="protein sequence ID" value="ENSMUSP00000049861.6"/>
    <property type="gene ID" value="ENSMUSG00000044820.7"/>
</dbReference>
<keyword evidence="7" id="KW-1185">Reference proteome</keyword>
<dbReference type="GO" id="GO:0097190">
    <property type="term" value="P:apoptotic signaling pathway"/>
    <property type="evidence" value="ECO:0000314"/>
    <property type="project" value="MGI"/>
</dbReference>
<feature type="region of interest" description="Disordered" evidence="1">
    <location>
        <begin position="12"/>
        <end position="35"/>
    </location>
</feature>
<evidence type="ECO:0000313" key="7">
    <source>
        <dbReference type="Proteomes" id="UP000000589"/>
    </source>
</evidence>
<dbReference type="EMBL" id="AY074887">
    <property type="protein sequence ID" value="AAL71887.2"/>
    <property type="molecule type" value="mRNA"/>
</dbReference>
<dbReference type="RefSeq" id="NP_660264.1">
    <property type="nucleotide sequence ID" value="NM_145229.2"/>
</dbReference>
<evidence type="ECO:0000313" key="5">
    <source>
        <dbReference type="Ensembl" id="ENSMUSP00000049861.6"/>
    </source>
</evidence>
<evidence type="ECO:0000313" key="6">
    <source>
        <dbReference type="MGI" id="MGI:3575512"/>
    </source>
</evidence>
<dbReference type="CTD" id="246735"/>
<gene>
    <name evidence="3 5 6" type="primary">AY074887</name>
    <name evidence="4" type="synonym">Mcpr1</name>
</gene>
<reference evidence="3" key="1">
    <citation type="journal article" date="2004" name="Genome Res.">
        <title>The status, quality, and expansion of the NIH full-length cDNA project: the Mammalian Gene Collection (MGC).</title>
        <authorList>
            <consortium name="The MGC Project Team"/>
            <person name="Gerhard D.S."/>
            <person name="Wagner L."/>
            <person name="Feingold E.A."/>
            <person name="Shenmen C.M."/>
            <person name="Grouse L.H."/>
            <person name="Schuler G."/>
            <person name="Klein S.L."/>
            <person name="Old S."/>
            <person name="Rasooly R."/>
            <person name="Good P."/>
            <person name="Guyer M."/>
            <person name="Peck A.M."/>
            <person name="Derge J.G."/>
            <person name="Lipman D."/>
            <person name="Collins F.S."/>
            <person name="Jang W."/>
            <person name="Sherry S."/>
            <person name="Feolo M."/>
            <person name="Misquitta L."/>
            <person name="Lee E."/>
            <person name="Rotmistrovsky K."/>
            <person name="Greenhut S.F."/>
            <person name="Schaefer C.F."/>
            <person name="Buetow K."/>
            <person name="Bonner T.I."/>
            <person name="Haussler D."/>
            <person name="Kent J."/>
            <person name="Kiekhaus M."/>
            <person name="Furey T."/>
            <person name="Brent M."/>
            <person name="Prange C."/>
            <person name="Schreiber K."/>
            <person name="Shapiro N."/>
            <person name="Bhat N.K."/>
            <person name="Hopkins R.F."/>
            <person name="Hsie F."/>
            <person name="Driscoll T."/>
            <person name="Soares M.B."/>
            <person name="Casavant T.L."/>
            <person name="Scheetz T.E."/>
            <person name="Brown-stein M.J."/>
            <person name="Usdin T.B."/>
            <person name="Toshiyuki S."/>
            <person name="Carninci P."/>
            <person name="Piao Y."/>
            <person name="Dudekula D.B."/>
            <person name="Ko M.S."/>
            <person name="Kawakami K."/>
            <person name="Suzuki Y."/>
            <person name="Sugano S."/>
            <person name="Gruber C.E."/>
            <person name="Smith M.R."/>
            <person name="Simmons B."/>
            <person name="Moore T."/>
            <person name="Waterman R."/>
            <person name="Johnson S.L."/>
            <person name="Ruan Y."/>
            <person name="Wei C.L."/>
            <person name="Mathavan S."/>
            <person name="Gunaratne P.H."/>
            <person name="Wu J."/>
            <person name="Garcia A.M."/>
            <person name="Hulyk S.W."/>
            <person name="Fuh E."/>
            <person name="Yuan Y."/>
            <person name="Sneed A."/>
            <person name="Kowis C."/>
            <person name="Hodgson A."/>
            <person name="Muzny D.M."/>
            <person name="McPherson J."/>
            <person name="Gibbs R.A."/>
            <person name="Fahey J."/>
            <person name="Helton E."/>
            <person name="Ketteman M."/>
            <person name="Madan A."/>
            <person name="Rodrigues S."/>
            <person name="Sanchez A."/>
            <person name="Whiting M."/>
            <person name="Madari A."/>
            <person name="Young A.C."/>
            <person name="Wetherby K.D."/>
            <person name="Granite S.J."/>
            <person name="Kwong P.N."/>
            <person name="Brinkley C.P."/>
            <person name="Pearson R.L."/>
            <person name="Bouffard G.G."/>
            <person name="Blakesly R.W."/>
            <person name="Green E.D."/>
            <person name="Dickson M.C."/>
            <person name="Rodriguez A.C."/>
            <person name="Grimwood J."/>
            <person name="Schmutz J."/>
            <person name="Myers R.M."/>
            <person name="Butterfield Y.S."/>
            <person name="Griffith M."/>
            <person name="Griffith O.L."/>
            <person name="Krzywinski M.I."/>
            <person name="Liao N."/>
            <person name="Morin R."/>
            <person name="Morrin R."/>
            <person name="Palmquist D."/>
            <person name="Petrescu A.S."/>
            <person name="Skalska U."/>
            <person name="Smailus D.E."/>
            <person name="Stott J.M."/>
            <person name="Schnerch A."/>
            <person name="Schein J.E."/>
            <person name="Jones S.J."/>
            <person name="Holt R.A."/>
            <person name="Baross A."/>
            <person name="Marra M.A."/>
            <person name="Clifton S."/>
            <person name="Makowski K.A."/>
            <person name="Bosak S."/>
            <person name="Malek J."/>
        </authorList>
    </citation>
    <scope>NUCLEOTIDE SEQUENCE [LARGE SCALE MRNA]</scope>
    <source>
        <tissue evidence="3">Brain</tissue>
    </source>
</reference>
<keyword evidence="2" id="KW-0472">Membrane</keyword>
<dbReference type="EMBL" id="BC120606">
    <property type="protein sequence ID" value="AAI20607.1"/>
    <property type="molecule type" value="mRNA"/>
</dbReference>
<name>Q8R5F9_MOUSE</name>
<reference evidence="4" key="5">
    <citation type="submission" date="2016-12" db="EMBL/GenBank/DDBJ databases">
        <title>Screening, cloning of related cleft palate gene and study of regulated mechanism during developing cleft palate in C57BL/6N mouse.</title>
        <authorList>
            <person name="Li X."/>
            <person name="Jin Y."/>
            <person name="Yue W."/>
        </authorList>
    </citation>
    <scope>NUCLEOTIDE SEQUENCE</scope>
    <source>
        <strain evidence="4">C57BL/6N</strain>
    </source>
</reference>
<dbReference type="Bgee" id="ENSMUSG00000044820">
    <property type="expression patterns" value="Expressed in epiblast cell in embryo and 41 other cell types or tissues"/>
</dbReference>
<dbReference type="VEuPathDB" id="HostDB:ENSMUSG00000044820"/>
<dbReference type="MGI" id="MGI:3575512">
    <property type="gene designation" value="AY074887"/>
</dbReference>
<evidence type="ECO:0000256" key="2">
    <source>
        <dbReference type="SAM" id="Phobius"/>
    </source>
</evidence>
<dbReference type="KEGG" id="mmu:246735"/>
<dbReference type="GeneTree" id="ENSGT00860000136307"/>
<dbReference type="GeneID" id="246735"/>
<dbReference type="GO" id="GO:0005615">
    <property type="term" value="C:extracellular space"/>
    <property type="evidence" value="ECO:0000314"/>
    <property type="project" value="MGI"/>
</dbReference>
<keyword evidence="2" id="KW-0812">Transmembrane</keyword>
<feature type="transmembrane region" description="Helical" evidence="2">
    <location>
        <begin position="105"/>
        <end position="127"/>
    </location>
</feature>
<evidence type="ECO:0000256" key="1">
    <source>
        <dbReference type="SAM" id="MobiDB-lite"/>
    </source>
</evidence>
<reference evidence="5 7" key="3">
    <citation type="journal article" date="2009" name="PLoS Biol.">
        <title>Lineage-specific biology revealed by a finished genome assembly of the mouse.</title>
        <authorList>
            <consortium name="Mouse Genome Sequencing Consortium"/>
            <person name="Church D.M."/>
            <person name="Goodstadt L."/>
            <person name="Hillier L.W."/>
            <person name="Zody M.C."/>
            <person name="Goldstein S."/>
            <person name="She X."/>
            <person name="Bult C.J."/>
            <person name="Agarwala R."/>
            <person name="Cherry J.L."/>
            <person name="DiCuccio M."/>
            <person name="Hlavina W."/>
            <person name="Kapustin Y."/>
            <person name="Meric P."/>
            <person name="Maglott D."/>
            <person name="Birtle Z."/>
            <person name="Marques A.C."/>
            <person name="Graves T."/>
            <person name="Zhou S."/>
            <person name="Teague B."/>
            <person name="Potamousis K."/>
            <person name="Churas C."/>
            <person name="Place M."/>
            <person name="Herschleb J."/>
            <person name="Runnheim R."/>
            <person name="Forrest D."/>
            <person name="Amos-Landgraf J."/>
            <person name="Schwartz D.C."/>
            <person name="Cheng Z."/>
            <person name="Lindblad-Toh K."/>
            <person name="Eichler E.E."/>
            <person name="Ponting C.P."/>
        </authorList>
    </citation>
    <scope>NUCLEOTIDE SEQUENCE [LARGE SCALE GENOMIC DNA]</scope>
    <source>
        <strain evidence="5 7">C57BL/6J</strain>
    </source>
</reference>
<dbReference type="UCSC" id="uc009prt.1">
    <property type="organism name" value="mouse"/>
</dbReference>
<dbReference type="DNASU" id="246735"/>
<organism evidence="4">
    <name type="scientific">Mus musculus</name>
    <name type="common">Mouse</name>
    <dbReference type="NCBI Taxonomy" id="10090"/>
    <lineage>
        <taxon>Eukaryota</taxon>
        <taxon>Metazoa</taxon>
        <taxon>Chordata</taxon>
        <taxon>Craniata</taxon>
        <taxon>Vertebrata</taxon>
        <taxon>Euteleostomi</taxon>
        <taxon>Mammalia</taxon>
        <taxon>Eutheria</taxon>
        <taxon>Euarchontoglires</taxon>
        <taxon>Glires</taxon>
        <taxon>Rodentia</taxon>
        <taxon>Myomorpha</taxon>
        <taxon>Muroidea</taxon>
        <taxon>Muridae</taxon>
        <taxon>Murinae</taxon>
        <taxon>Mus</taxon>
        <taxon>Mus</taxon>
    </lineage>
</organism>
<reference evidence="5" key="4">
    <citation type="journal article" date="2011" name="PLoS Biol.">
        <title>Modernizing reference genome assemblies.</title>
        <authorList>
            <person name="Church D.M."/>
            <person name="Schneider V.A."/>
            <person name="Graves T."/>
            <person name="Auger K."/>
            <person name="Cunningham F."/>
            <person name="Bouk N."/>
            <person name="Chen H.C."/>
            <person name="Agarwala R."/>
            <person name="McLaren W.M."/>
            <person name="Ritchie G.R."/>
            <person name="Albracht D."/>
            <person name="Kremitzki M."/>
            <person name="Rock S."/>
            <person name="Kotkiewicz H."/>
            <person name="Kremitzki C."/>
            <person name="Wollam A."/>
            <person name="Trani L."/>
            <person name="Fulton L."/>
            <person name="Fulton R."/>
            <person name="Matthews L."/>
            <person name="Whitehead S."/>
            <person name="Chow W."/>
            <person name="Torrance J."/>
            <person name="Dunn M."/>
            <person name="Harden G."/>
            <person name="Threadgold G."/>
            <person name="Wood J."/>
            <person name="Collins J."/>
            <person name="Heath P."/>
            <person name="Griffiths G."/>
            <person name="Pelan S."/>
            <person name="Grafham D."/>
            <person name="Eichler E.E."/>
            <person name="Weinstock G."/>
            <person name="Mardis E.R."/>
            <person name="Wilson R.K."/>
            <person name="Howe K."/>
            <person name="Flicek P."/>
            <person name="Hubbard T."/>
        </authorList>
    </citation>
    <scope>NUCLEOTIDE SEQUENCE [LARGE SCALE GENOMIC DNA]</scope>
    <source>
        <strain evidence="5">C57BL/6J</strain>
    </source>
</reference>
<reference evidence="4" key="2">
    <citation type="journal article" date="2006" name="J. Biol. Chem.">
        <title>Identification and characterization of a novel gene, Mcpr1, and its possible function in the proliferation of embryonic palatal mesenchymal cells.</title>
        <authorList>
            <person name="Xuan D.Y."/>
            <person name="Li X."/>
            <person name="Deng Z.H."/>
            <person name="Zhang H.L."/>
            <person name="Feng P.X."/>
            <person name="Duan X.Y."/>
            <person name="Jin Y."/>
        </authorList>
    </citation>
    <scope>NUCLEOTIDE SEQUENCE</scope>
    <source>
        <strain evidence="4">C57BL/6N</strain>
    </source>
</reference>
<protein>
    <submittedName>
        <fullName evidence="4">Cleft palate-related protein 1</fullName>
    </submittedName>
    <submittedName>
        <fullName evidence="3 5">cDNA sequence AY074887</fullName>
    </submittedName>
</protein>
<dbReference type="BioGRID-ORCS" id="246735">
    <property type="hits" value="2 hits in 77 CRISPR screens"/>
</dbReference>
<reference evidence="5" key="6">
    <citation type="submission" date="2025-05" db="UniProtKB">
        <authorList>
            <consortium name="Ensembl"/>
        </authorList>
    </citation>
    <scope>IDENTIFICATION</scope>
    <source>
        <strain evidence="5">C57BL/6J</strain>
    </source>
</reference>
<dbReference type="HOGENOM" id="CLU_1916384_0_0_1"/>
<dbReference type="PhosphoSitePlus" id="Q8R5F9"/>
<dbReference type="GO" id="GO:0005737">
    <property type="term" value="C:cytoplasm"/>
    <property type="evidence" value="ECO:0000314"/>
    <property type="project" value="MGI"/>
</dbReference>
<dbReference type="STRING" id="10090.ENSMUSP00000049861"/>
<dbReference type="Proteomes" id="UP000000589">
    <property type="component" value="Chromosome 9"/>
</dbReference>
<dbReference type="GO" id="GO:0008285">
    <property type="term" value="P:negative regulation of cell population proliferation"/>
    <property type="evidence" value="ECO:0000314"/>
    <property type="project" value="MGI"/>
</dbReference>
<dbReference type="AGR" id="MGI:3575512"/>
<keyword evidence="2" id="KW-1133">Transmembrane helix</keyword>
<dbReference type="PaxDb" id="10090-ENSMUSP00000049861"/>
<dbReference type="GO" id="GO:2000045">
    <property type="term" value="P:regulation of G1/S transition of mitotic cell cycle"/>
    <property type="evidence" value="ECO:0000314"/>
    <property type="project" value="MGI"/>
</dbReference>
<dbReference type="AlphaFoldDB" id="Q8R5F9"/>